<feature type="region of interest" description="Disordered" evidence="1">
    <location>
        <begin position="1"/>
        <end position="20"/>
    </location>
</feature>
<feature type="compositionally biased region" description="Low complexity" evidence="1">
    <location>
        <begin position="9"/>
        <end position="20"/>
    </location>
</feature>
<evidence type="ECO:0000313" key="3">
    <source>
        <dbReference type="Proteomes" id="UP000479710"/>
    </source>
</evidence>
<gene>
    <name evidence="2" type="ORF">E2562_002106</name>
</gene>
<protein>
    <submittedName>
        <fullName evidence="2">Uncharacterized protein</fullName>
    </submittedName>
</protein>
<reference evidence="2 3" key="1">
    <citation type="submission" date="2019-11" db="EMBL/GenBank/DDBJ databases">
        <title>Whole genome sequence of Oryza granulata.</title>
        <authorList>
            <person name="Li W."/>
        </authorList>
    </citation>
    <scope>NUCLEOTIDE SEQUENCE [LARGE SCALE GENOMIC DNA]</scope>
    <source>
        <strain evidence="3">cv. Menghai</strain>
        <tissue evidence="2">Leaf</tissue>
    </source>
</reference>
<dbReference type="EMBL" id="SPHZ02000003">
    <property type="protein sequence ID" value="KAF0922856.1"/>
    <property type="molecule type" value="Genomic_DNA"/>
</dbReference>
<proteinExistence type="predicted"/>
<dbReference type="Proteomes" id="UP000479710">
    <property type="component" value="Unassembled WGS sequence"/>
</dbReference>
<evidence type="ECO:0000313" key="2">
    <source>
        <dbReference type="EMBL" id="KAF0922856.1"/>
    </source>
</evidence>
<comment type="caution">
    <text evidence="2">The sequence shown here is derived from an EMBL/GenBank/DDBJ whole genome shotgun (WGS) entry which is preliminary data.</text>
</comment>
<sequence length="98" mass="9650">MKVKRGANLSSTLPTSATAPAAAPGLTLASAMQASPAAGITPAAATSSVALSDSLTRVARAKAGMAPPRLGQLPQVIAGFAALLSSLLVEVVEQREAV</sequence>
<evidence type="ECO:0000256" key="1">
    <source>
        <dbReference type="SAM" id="MobiDB-lite"/>
    </source>
</evidence>
<organism evidence="2 3">
    <name type="scientific">Oryza meyeriana var. granulata</name>
    <dbReference type="NCBI Taxonomy" id="110450"/>
    <lineage>
        <taxon>Eukaryota</taxon>
        <taxon>Viridiplantae</taxon>
        <taxon>Streptophyta</taxon>
        <taxon>Embryophyta</taxon>
        <taxon>Tracheophyta</taxon>
        <taxon>Spermatophyta</taxon>
        <taxon>Magnoliopsida</taxon>
        <taxon>Liliopsida</taxon>
        <taxon>Poales</taxon>
        <taxon>Poaceae</taxon>
        <taxon>BOP clade</taxon>
        <taxon>Oryzoideae</taxon>
        <taxon>Oryzeae</taxon>
        <taxon>Oryzinae</taxon>
        <taxon>Oryza</taxon>
        <taxon>Oryza meyeriana</taxon>
    </lineage>
</organism>
<keyword evidence="3" id="KW-1185">Reference proteome</keyword>
<name>A0A6G1EE43_9ORYZ</name>
<dbReference type="AlphaFoldDB" id="A0A6G1EE43"/>
<accession>A0A6G1EE43</accession>